<gene>
    <name evidence="2" type="ORF">B9Z55_027075</name>
</gene>
<accession>A0A2G5SJ89</accession>
<feature type="domain" description="DUF38" evidence="1">
    <location>
        <begin position="56"/>
        <end position="193"/>
    </location>
</feature>
<dbReference type="AlphaFoldDB" id="A0A2G5SJ89"/>
<dbReference type="EMBL" id="PDUG01000007">
    <property type="protein sequence ID" value="PIC14931.1"/>
    <property type="molecule type" value="Genomic_DNA"/>
</dbReference>
<reference evidence="3" key="1">
    <citation type="submission" date="2017-10" db="EMBL/GenBank/DDBJ databases">
        <title>Rapid genome shrinkage in a self-fertile nematode reveals novel sperm competition proteins.</title>
        <authorList>
            <person name="Yin D."/>
            <person name="Schwarz E.M."/>
            <person name="Thomas C.G."/>
            <person name="Felde R.L."/>
            <person name="Korf I.F."/>
            <person name="Cutter A.D."/>
            <person name="Schartner C.M."/>
            <person name="Ralston E.J."/>
            <person name="Meyer B.J."/>
            <person name="Haag E.S."/>
        </authorList>
    </citation>
    <scope>NUCLEOTIDE SEQUENCE [LARGE SCALE GENOMIC DNA]</scope>
    <source>
        <strain evidence="3">JU1422</strain>
    </source>
</reference>
<evidence type="ECO:0000259" key="1">
    <source>
        <dbReference type="Pfam" id="PF01827"/>
    </source>
</evidence>
<dbReference type="Pfam" id="PF01827">
    <property type="entry name" value="FTH"/>
    <property type="match status" value="1"/>
</dbReference>
<evidence type="ECO:0000313" key="3">
    <source>
        <dbReference type="Proteomes" id="UP000230233"/>
    </source>
</evidence>
<comment type="caution">
    <text evidence="2">The sequence shown here is derived from an EMBL/GenBank/DDBJ whole genome shotgun (WGS) entry which is preliminary data.</text>
</comment>
<organism evidence="2 3">
    <name type="scientific">Caenorhabditis nigoni</name>
    <dbReference type="NCBI Taxonomy" id="1611254"/>
    <lineage>
        <taxon>Eukaryota</taxon>
        <taxon>Metazoa</taxon>
        <taxon>Ecdysozoa</taxon>
        <taxon>Nematoda</taxon>
        <taxon>Chromadorea</taxon>
        <taxon>Rhabditida</taxon>
        <taxon>Rhabditina</taxon>
        <taxon>Rhabditomorpha</taxon>
        <taxon>Rhabditoidea</taxon>
        <taxon>Rhabditidae</taxon>
        <taxon>Peloderinae</taxon>
        <taxon>Caenorhabditis</taxon>
    </lineage>
</organism>
<evidence type="ECO:0000313" key="2">
    <source>
        <dbReference type="EMBL" id="PIC14931.1"/>
    </source>
</evidence>
<dbReference type="Proteomes" id="UP000230233">
    <property type="component" value="Unassembled WGS sequence"/>
</dbReference>
<dbReference type="PANTHER" id="PTHR23015">
    <property type="entry name" value="UNCHARACTERIZED C.ELEGANS PROTEIN"/>
    <property type="match status" value="1"/>
</dbReference>
<keyword evidence="3" id="KW-1185">Reference proteome</keyword>
<dbReference type="InterPro" id="IPR040161">
    <property type="entry name" value="FB224"/>
</dbReference>
<sequence>MFGKSPFLAFSEDLGYLVRNQKTSIIQILKIDWKAPGTKRYPLEFEFSDWKKSINRYFEYFEHILKSRDPLKLLKVRELQICATDEDQILKILKFVDPNFLKALKILNPWNLELQKSIKIEEIPKTEQWKNLEDVDIRLSIDSKNLDPFLGLLNVTIVMEKWDFEGCEQFLEKFTQSENQKKLQFWIRNEKSRNSMIDRMKNHPEYEQAEKFEFPDTQKNYFMVLNEFVTLKK</sequence>
<proteinExistence type="predicted"/>
<dbReference type="GO" id="GO:0045087">
    <property type="term" value="P:innate immune response"/>
    <property type="evidence" value="ECO:0007669"/>
    <property type="project" value="TreeGrafter"/>
</dbReference>
<dbReference type="InterPro" id="IPR002900">
    <property type="entry name" value="DUF38/FTH_CAE_spp"/>
</dbReference>
<dbReference type="PANTHER" id="PTHR23015:SF4">
    <property type="entry name" value="DUF38 DOMAIN-CONTAINING PROTEIN-RELATED"/>
    <property type="match status" value="1"/>
</dbReference>
<protein>
    <recommendedName>
        <fullName evidence="1">DUF38 domain-containing protein</fullName>
    </recommendedName>
</protein>
<name>A0A2G5SJ89_9PELO</name>